<keyword evidence="5 10" id="KW-0479">Metal-binding</keyword>
<evidence type="ECO:0000256" key="4">
    <source>
        <dbReference type="ARBA" id="ARBA00022617"/>
    </source>
</evidence>
<evidence type="ECO:0000256" key="10">
    <source>
        <dbReference type="PROSITE-ProRule" id="PRU00433"/>
    </source>
</evidence>
<keyword evidence="8" id="KW-0186">Copper</keyword>
<dbReference type="Pfam" id="PF00034">
    <property type="entry name" value="Cytochrom_C"/>
    <property type="match status" value="1"/>
</dbReference>
<evidence type="ECO:0000256" key="3">
    <source>
        <dbReference type="ARBA" id="ARBA00022448"/>
    </source>
</evidence>
<keyword evidence="7 10" id="KW-0408">Iron</keyword>
<dbReference type="InterPro" id="IPR002429">
    <property type="entry name" value="CcO_II-like_C"/>
</dbReference>
<protein>
    <recommendedName>
        <fullName evidence="15">Cytochrome C oxidase subunit II</fullName>
    </recommendedName>
</protein>
<evidence type="ECO:0000256" key="1">
    <source>
        <dbReference type="ARBA" id="ARBA00004370"/>
    </source>
</evidence>
<accession>A0A150TCV6</accession>
<dbReference type="SUPFAM" id="SSF46626">
    <property type="entry name" value="Cytochrome c"/>
    <property type="match status" value="1"/>
</dbReference>
<dbReference type="GO" id="GO:0042773">
    <property type="term" value="P:ATP synthesis coupled electron transport"/>
    <property type="evidence" value="ECO:0007669"/>
    <property type="project" value="TreeGrafter"/>
</dbReference>
<sequence>GVLAALLVASVRAGSRVAAPSGPAELTIDVRGHQFWWEVRYPDHQVVSANEVHIPVGRPVRLRLSSADVIHSFWVPELHGKMDMIPGETNVLRVQADRAGVYRGSCAEFCGVQHALMAFELVAEPAGALAAWLHARRAPSAPPSDDHGRRGLEVYVAAGCAHCHAIQGVVPPSATGSVGPDLTHVASRRTLAAATLPNNRGYLAGWVLNPQHHKPGSRMPPVTLAPDSLMALLDYLEGLR</sequence>
<evidence type="ECO:0000256" key="9">
    <source>
        <dbReference type="ARBA" id="ARBA00023136"/>
    </source>
</evidence>
<evidence type="ECO:0000259" key="11">
    <source>
        <dbReference type="PROSITE" id="PS50857"/>
    </source>
</evidence>
<organism evidence="13 14">
    <name type="scientific">Sorangium cellulosum</name>
    <name type="common">Polyangium cellulosum</name>
    <dbReference type="NCBI Taxonomy" id="56"/>
    <lineage>
        <taxon>Bacteria</taxon>
        <taxon>Pseudomonadati</taxon>
        <taxon>Myxococcota</taxon>
        <taxon>Polyangia</taxon>
        <taxon>Polyangiales</taxon>
        <taxon>Polyangiaceae</taxon>
        <taxon>Sorangium</taxon>
    </lineage>
</organism>
<comment type="similarity">
    <text evidence="2">Belongs to the cytochrome c oxidase subunit 2 family.</text>
</comment>
<dbReference type="InterPro" id="IPR036909">
    <property type="entry name" value="Cyt_c-like_dom_sf"/>
</dbReference>
<feature type="non-terminal residue" evidence="13">
    <location>
        <position position="1"/>
    </location>
</feature>
<evidence type="ECO:0000256" key="8">
    <source>
        <dbReference type="ARBA" id="ARBA00023008"/>
    </source>
</evidence>
<dbReference type="PROSITE" id="PS00078">
    <property type="entry name" value="COX2"/>
    <property type="match status" value="1"/>
</dbReference>
<evidence type="ECO:0000256" key="6">
    <source>
        <dbReference type="ARBA" id="ARBA00022982"/>
    </source>
</evidence>
<keyword evidence="4 10" id="KW-0349">Heme</keyword>
<dbReference type="GO" id="GO:0020037">
    <property type="term" value="F:heme binding"/>
    <property type="evidence" value="ECO:0007669"/>
    <property type="project" value="InterPro"/>
</dbReference>
<comment type="subcellular location">
    <subcellularLocation>
        <location evidence="1">Membrane</location>
    </subcellularLocation>
</comment>
<dbReference type="AlphaFoldDB" id="A0A150TCV6"/>
<gene>
    <name evidence="13" type="ORF">BE21_54910</name>
</gene>
<dbReference type="InterPro" id="IPR008972">
    <property type="entry name" value="Cupredoxin"/>
</dbReference>
<dbReference type="InterPro" id="IPR001505">
    <property type="entry name" value="Copper_CuA"/>
</dbReference>
<dbReference type="Pfam" id="PF00116">
    <property type="entry name" value="COX2"/>
    <property type="match status" value="1"/>
</dbReference>
<dbReference type="PROSITE" id="PS50857">
    <property type="entry name" value="COX2_CUA"/>
    <property type="match status" value="1"/>
</dbReference>
<evidence type="ECO:0000313" key="14">
    <source>
        <dbReference type="Proteomes" id="UP000075502"/>
    </source>
</evidence>
<feature type="domain" description="Cytochrome oxidase subunit II copper A binding" evidence="11">
    <location>
        <begin position="23"/>
        <end position="135"/>
    </location>
</feature>
<dbReference type="SUPFAM" id="SSF49503">
    <property type="entry name" value="Cupredoxins"/>
    <property type="match status" value="1"/>
</dbReference>
<dbReference type="PANTHER" id="PTHR22888">
    <property type="entry name" value="CYTOCHROME C OXIDASE, SUBUNIT II"/>
    <property type="match status" value="1"/>
</dbReference>
<name>A0A150TCV6_SORCE</name>
<reference evidence="13 14" key="1">
    <citation type="submission" date="2014-02" db="EMBL/GenBank/DDBJ databases">
        <title>The small core and large imbalanced accessory genome model reveals a collaborative survival strategy of Sorangium cellulosum strains in nature.</title>
        <authorList>
            <person name="Han K."/>
            <person name="Peng R."/>
            <person name="Blom J."/>
            <person name="Li Y.-Z."/>
        </authorList>
    </citation>
    <scope>NUCLEOTIDE SEQUENCE [LARGE SCALE GENOMIC DNA]</scope>
    <source>
        <strain evidence="13 14">So0007-03</strain>
    </source>
</reference>
<feature type="domain" description="Cytochrome c" evidence="12">
    <location>
        <begin position="146"/>
        <end position="240"/>
    </location>
</feature>
<dbReference type="InterPro" id="IPR034236">
    <property type="entry name" value="CuRO_CcO_Caa3_II"/>
</dbReference>
<dbReference type="InterPro" id="IPR009056">
    <property type="entry name" value="Cyt_c-like_dom"/>
</dbReference>
<dbReference type="EMBL" id="JEME01003064">
    <property type="protein sequence ID" value="KYG02493.1"/>
    <property type="molecule type" value="Genomic_DNA"/>
</dbReference>
<evidence type="ECO:0000256" key="2">
    <source>
        <dbReference type="ARBA" id="ARBA00007866"/>
    </source>
</evidence>
<evidence type="ECO:0008006" key="15">
    <source>
        <dbReference type="Google" id="ProtNLM"/>
    </source>
</evidence>
<keyword evidence="6" id="KW-0249">Electron transport</keyword>
<keyword evidence="9" id="KW-0472">Membrane</keyword>
<comment type="caution">
    <text evidence="13">The sequence shown here is derived from an EMBL/GenBank/DDBJ whole genome shotgun (WGS) entry which is preliminary data.</text>
</comment>
<evidence type="ECO:0000256" key="5">
    <source>
        <dbReference type="ARBA" id="ARBA00022723"/>
    </source>
</evidence>
<dbReference type="CDD" id="cd04213">
    <property type="entry name" value="CuRO_CcO_Caa3_II"/>
    <property type="match status" value="1"/>
</dbReference>
<keyword evidence="3" id="KW-0813">Transport</keyword>
<dbReference type="GO" id="GO:0005507">
    <property type="term" value="F:copper ion binding"/>
    <property type="evidence" value="ECO:0007669"/>
    <property type="project" value="InterPro"/>
</dbReference>
<dbReference type="Proteomes" id="UP000075502">
    <property type="component" value="Unassembled WGS sequence"/>
</dbReference>
<proteinExistence type="inferred from homology"/>
<evidence type="ECO:0000256" key="7">
    <source>
        <dbReference type="ARBA" id="ARBA00023004"/>
    </source>
</evidence>
<evidence type="ECO:0000313" key="13">
    <source>
        <dbReference type="EMBL" id="KYG02493.1"/>
    </source>
</evidence>
<dbReference type="GO" id="GO:0004129">
    <property type="term" value="F:cytochrome-c oxidase activity"/>
    <property type="evidence" value="ECO:0007669"/>
    <property type="project" value="InterPro"/>
</dbReference>
<evidence type="ECO:0000259" key="12">
    <source>
        <dbReference type="PROSITE" id="PS51007"/>
    </source>
</evidence>
<dbReference type="InterPro" id="IPR045187">
    <property type="entry name" value="CcO_II"/>
</dbReference>
<dbReference type="PANTHER" id="PTHR22888:SF9">
    <property type="entry name" value="CYTOCHROME C OXIDASE SUBUNIT 2"/>
    <property type="match status" value="1"/>
</dbReference>
<dbReference type="Gene3D" id="2.60.40.420">
    <property type="entry name" value="Cupredoxins - blue copper proteins"/>
    <property type="match status" value="1"/>
</dbReference>
<dbReference type="GO" id="GO:0016020">
    <property type="term" value="C:membrane"/>
    <property type="evidence" value="ECO:0007669"/>
    <property type="project" value="UniProtKB-SubCell"/>
</dbReference>
<dbReference type="PROSITE" id="PS51007">
    <property type="entry name" value="CYTC"/>
    <property type="match status" value="1"/>
</dbReference>